<comment type="caution">
    <text evidence="2">The sequence shown here is derived from an EMBL/GenBank/DDBJ whole genome shotgun (WGS) entry which is preliminary data.</text>
</comment>
<evidence type="ECO:0000313" key="2">
    <source>
        <dbReference type="EMBL" id="OYQ31883.1"/>
    </source>
</evidence>
<feature type="region of interest" description="Disordered" evidence="1">
    <location>
        <begin position="13"/>
        <end position="108"/>
    </location>
</feature>
<dbReference type="Proteomes" id="UP000216605">
    <property type="component" value="Unassembled WGS sequence"/>
</dbReference>
<keyword evidence="3" id="KW-1185">Reference proteome</keyword>
<reference evidence="2 3" key="1">
    <citation type="submission" date="2017-07" db="EMBL/GenBank/DDBJ databases">
        <title>Flavobacterium cyanobacteriorum sp. nov., isolated from cyanobacterial aggregates in a eutrophic lake.</title>
        <authorList>
            <person name="Cai H."/>
        </authorList>
    </citation>
    <scope>NUCLEOTIDE SEQUENCE [LARGE SCALE GENOMIC DNA]</scope>
    <source>
        <strain evidence="2 3">TH021</strain>
    </source>
</reference>
<dbReference type="EMBL" id="NOXV01000306">
    <property type="protein sequence ID" value="OYQ31883.1"/>
    <property type="molecule type" value="Genomic_DNA"/>
</dbReference>
<sequence length="108" mass="12558">MVFLGINIKICYMQTGENSNKSNEELREEEANREASENMDRNEELENSKFQQHQNRLTQSEDPEDDDASLLNNNEGDKSTDSVSLEDKNKRRLTDEQDQDFGSEQIKQ</sequence>
<feature type="compositionally biased region" description="Basic and acidic residues" evidence="1">
    <location>
        <begin position="75"/>
        <end position="95"/>
    </location>
</feature>
<name>A0A255YRP0_9FLAO</name>
<proteinExistence type="predicted"/>
<feature type="compositionally biased region" description="Basic and acidic residues" evidence="1">
    <location>
        <begin position="22"/>
        <end position="47"/>
    </location>
</feature>
<protein>
    <submittedName>
        <fullName evidence="2">Uncharacterized protein</fullName>
    </submittedName>
</protein>
<gene>
    <name evidence="2" type="ORF">CHU92_15430</name>
</gene>
<evidence type="ECO:0000256" key="1">
    <source>
        <dbReference type="SAM" id="MobiDB-lite"/>
    </source>
</evidence>
<evidence type="ECO:0000313" key="3">
    <source>
        <dbReference type="Proteomes" id="UP000216605"/>
    </source>
</evidence>
<feature type="compositionally biased region" description="Polar residues" evidence="1">
    <location>
        <begin position="48"/>
        <end position="60"/>
    </location>
</feature>
<accession>A0A255YRP0</accession>
<dbReference type="AlphaFoldDB" id="A0A255YRP0"/>
<organism evidence="2 3">
    <name type="scientific">Flavobacterium cyanobacteriorum</name>
    <dbReference type="NCBI Taxonomy" id="2022802"/>
    <lineage>
        <taxon>Bacteria</taxon>
        <taxon>Pseudomonadati</taxon>
        <taxon>Bacteroidota</taxon>
        <taxon>Flavobacteriia</taxon>
        <taxon>Flavobacteriales</taxon>
        <taxon>Flavobacteriaceae</taxon>
        <taxon>Flavobacterium</taxon>
    </lineage>
</organism>